<evidence type="ECO:0000256" key="1">
    <source>
        <dbReference type="SAM" id="MobiDB-lite"/>
    </source>
</evidence>
<protein>
    <recommendedName>
        <fullName evidence="4">Allergen</fullName>
    </recommendedName>
</protein>
<evidence type="ECO:0000313" key="2">
    <source>
        <dbReference type="EMBL" id="KAK1761577.1"/>
    </source>
</evidence>
<accession>A0AAJ0FBY4</accession>
<comment type="caution">
    <text evidence="2">The sequence shown here is derived from an EMBL/GenBank/DDBJ whole genome shotgun (WGS) entry which is preliminary data.</text>
</comment>
<sequence>MPKQPRHSQEQGKRAMDLDQTITQDPSIHRRVAITHETIKPHEHEAVEEHIEREIHCHDVYPKIQPIVETEVLPARHFIQDEQGNRTEVAAKDVPLYTGEVQQGEGEGLMKHSHHEHHVYEHDGKKGHKKGKSKTQMLRDLLNR</sequence>
<evidence type="ECO:0000313" key="3">
    <source>
        <dbReference type="Proteomes" id="UP001239445"/>
    </source>
</evidence>
<reference evidence="2" key="1">
    <citation type="submission" date="2023-06" db="EMBL/GenBank/DDBJ databases">
        <title>Genome-scale phylogeny and comparative genomics of the fungal order Sordariales.</title>
        <authorList>
            <consortium name="Lawrence Berkeley National Laboratory"/>
            <person name="Hensen N."/>
            <person name="Bonometti L."/>
            <person name="Westerberg I."/>
            <person name="Brannstrom I.O."/>
            <person name="Guillou S."/>
            <person name="Cros-Aarteil S."/>
            <person name="Calhoun S."/>
            <person name="Haridas S."/>
            <person name="Kuo A."/>
            <person name="Mondo S."/>
            <person name="Pangilinan J."/>
            <person name="Riley R."/>
            <person name="Labutti K."/>
            <person name="Andreopoulos B."/>
            <person name="Lipzen A."/>
            <person name="Chen C."/>
            <person name="Yanf M."/>
            <person name="Daum C."/>
            <person name="Ng V."/>
            <person name="Clum A."/>
            <person name="Steindorff A."/>
            <person name="Ohm R."/>
            <person name="Martin F."/>
            <person name="Silar P."/>
            <person name="Natvig D."/>
            <person name="Lalanne C."/>
            <person name="Gautier V."/>
            <person name="Ament-Velasquez S.L."/>
            <person name="Kruys A."/>
            <person name="Hutchinson M.I."/>
            <person name="Powell A.J."/>
            <person name="Barry K."/>
            <person name="Miller A.N."/>
            <person name="Grigoriev I.V."/>
            <person name="Debuchy R."/>
            <person name="Gladieux P."/>
            <person name="Thoren M.H."/>
            <person name="Johannesson H."/>
        </authorList>
    </citation>
    <scope>NUCLEOTIDE SEQUENCE</scope>
    <source>
        <strain evidence="2">PSN4</strain>
    </source>
</reference>
<dbReference type="EMBL" id="MU839827">
    <property type="protein sequence ID" value="KAK1761577.1"/>
    <property type="molecule type" value="Genomic_DNA"/>
</dbReference>
<gene>
    <name evidence="2" type="ORF">QBC47DRAFT_356644</name>
</gene>
<proteinExistence type="predicted"/>
<dbReference type="AlphaFoldDB" id="A0AAJ0FBY4"/>
<feature type="compositionally biased region" description="Basic and acidic residues" evidence="1">
    <location>
        <begin position="7"/>
        <end position="17"/>
    </location>
</feature>
<evidence type="ECO:0008006" key="4">
    <source>
        <dbReference type="Google" id="ProtNLM"/>
    </source>
</evidence>
<feature type="region of interest" description="Disordered" evidence="1">
    <location>
        <begin position="1"/>
        <end position="24"/>
    </location>
</feature>
<keyword evidence="3" id="KW-1185">Reference proteome</keyword>
<dbReference type="Proteomes" id="UP001239445">
    <property type="component" value="Unassembled WGS sequence"/>
</dbReference>
<organism evidence="2 3">
    <name type="scientific">Echria macrotheca</name>
    <dbReference type="NCBI Taxonomy" id="438768"/>
    <lineage>
        <taxon>Eukaryota</taxon>
        <taxon>Fungi</taxon>
        <taxon>Dikarya</taxon>
        <taxon>Ascomycota</taxon>
        <taxon>Pezizomycotina</taxon>
        <taxon>Sordariomycetes</taxon>
        <taxon>Sordariomycetidae</taxon>
        <taxon>Sordariales</taxon>
        <taxon>Schizotheciaceae</taxon>
        <taxon>Echria</taxon>
    </lineage>
</organism>
<feature type="region of interest" description="Disordered" evidence="1">
    <location>
        <begin position="114"/>
        <end position="144"/>
    </location>
</feature>
<name>A0AAJ0FBY4_9PEZI</name>